<keyword evidence="3 5" id="KW-1133">Transmembrane helix</keyword>
<dbReference type="RefSeq" id="WP_011283797.1">
    <property type="nucleotide sequence ID" value="NZ_CP012624.1"/>
</dbReference>
<evidence type="ECO:0000313" key="6">
    <source>
        <dbReference type="EMBL" id="UZW64440.1"/>
    </source>
</evidence>
<comment type="subcellular location">
    <subcellularLocation>
        <location evidence="1">Membrane</location>
        <topology evidence="1">Multi-pass membrane protein</topology>
    </subcellularLocation>
</comment>
<evidence type="ECO:0000256" key="2">
    <source>
        <dbReference type="ARBA" id="ARBA00022692"/>
    </source>
</evidence>
<feature type="transmembrane region" description="Helical" evidence="5">
    <location>
        <begin position="155"/>
        <end position="180"/>
    </location>
</feature>
<dbReference type="GeneID" id="93530451"/>
<accession>A0AAQ0J5C2</accession>
<dbReference type="CDD" id="cd16914">
    <property type="entry name" value="EcfT"/>
    <property type="match status" value="1"/>
</dbReference>
<evidence type="ECO:0000256" key="3">
    <source>
        <dbReference type="ARBA" id="ARBA00022989"/>
    </source>
</evidence>
<dbReference type="Proteomes" id="UP001164481">
    <property type="component" value="Chromosome"/>
</dbReference>
<dbReference type="PANTHER" id="PTHR33514:SF13">
    <property type="entry name" value="PROTEIN ABCI12, CHLOROPLASTIC"/>
    <property type="match status" value="1"/>
</dbReference>
<dbReference type="AlphaFoldDB" id="A0AAQ0J5C2"/>
<evidence type="ECO:0000256" key="5">
    <source>
        <dbReference type="SAM" id="Phobius"/>
    </source>
</evidence>
<evidence type="ECO:0000256" key="1">
    <source>
        <dbReference type="ARBA" id="ARBA00004141"/>
    </source>
</evidence>
<name>A0AAQ0J5C2_MYCSY</name>
<feature type="transmembrane region" description="Helical" evidence="5">
    <location>
        <begin position="68"/>
        <end position="86"/>
    </location>
</feature>
<protein>
    <submittedName>
        <fullName evidence="6">Energy-coupling factor transporter transmembrane protein EcfT</fullName>
    </submittedName>
</protein>
<keyword evidence="2 5" id="KW-0812">Transmembrane</keyword>
<dbReference type="EMBL" id="CP107525">
    <property type="protein sequence ID" value="UZW64440.1"/>
    <property type="molecule type" value="Genomic_DNA"/>
</dbReference>
<gene>
    <name evidence="6" type="ORF">OIE46_03665</name>
</gene>
<evidence type="ECO:0000256" key="4">
    <source>
        <dbReference type="ARBA" id="ARBA00023136"/>
    </source>
</evidence>
<evidence type="ECO:0000313" key="7">
    <source>
        <dbReference type="Proteomes" id="UP001164481"/>
    </source>
</evidence>
<feature type="transmembrane region" description="Helical" evidence="5">
    <location>
        <begin position="24"/>
        <end position="56"/>
    </location>
</feature>
<feature type="transmembrane region" description="Helical" evidence="5">
    <location>
        <begin position="125"/>
        <end position="143"/>
    </location>
</feature>
<keyword evidence="4 5" id="KW-0472">Membrane</keyword>
<organism evidence="6 7">
    <name type="scientific">Mycoplasmopsis synoviae</name>
    <name type="common">Mycoplasma synoviae</name>
    <dbReference type="NCBI Taxonomy" id="2109"/>
    <lineage>
        <taxon>Bacteria</taxon>
        <taxon>Bacillati</taxon>
        <taxon>Mycoplasmatota</taxon>
        <taxon>Mycoplasmoidales</taxon>
        <taxon>Metamycoplasmataceae</taxon>
        <taxon>Mycoplasmopsis</taxon>
    </lineage>
</organism>
<dbReference type="GO" id="GO:0005886">
    <property type="term" value="C:plasma membrane"/>
    <property type="evidence" value="ECO:0007669"/>
    <property type="project" value="UniProtKB-ARBA"/>
</dbReference>
<proteinExistence type="predicted"/>
<dbReference type="Pfam" id="PF02361">
    <property type="entry name" value="CbiQ"/>
    <property type="match status" value="1"/>
</dbReference>
<dbReference type="InterPro" id="IPR003339">
    <property type="entry name" value="ABC/ECF_trnsptr_transmembrane"/>
</dbReference>
<feature type="transmembrane region" description="Helical" evidence="5">
    <location>
        <begin position="256"/>
        <end position="277"/>
    </location>
</feature>
<dbReference type="PANTHER" id="PTHR33514">
    <property type="entry name" value="PROTEIN ABCI12, CHLOROPLASTIC"/>
    <property type="match status" value="1"/>
</dbReference>
<reference evidence="6" key="1">
    <citation type="submission" date="2022-10" db="EMBL/GenBank/DDBJ databases">
        <authorList>
            <person name="Wei X."/>
        </authorList>
    </citation>
    <scope>NUCLEOTIDE SEQUENCE</scope>
    <source>
        <strain evidence="6">SD2</strain>
    </source>
</reference>
<sequence length="293" mass="33946">MNNSFGRYLPGKGFIYNFDPRAKIVVAILYLVLIFFVHHFIDMAVITIPIIFVYIFTYKKVIPLLSLMRFPALIAGIIFLVNIYVIRENDVHESKYHADLFLAFTKFKENNFGISILSLNKSIAIFWRIYIMILITTILTNSTRPVLLTKAIEDIIWPLKFVFVPVHIIAMIITIALRFIPTMLDEAKRIMKAQSSRGIDFKNGHFNEKTTAFTTLVIPLFVSSFAKAEDLSNAMETRGYDPYGKRTKYRELKFKFLDFVILFALLLLFTFVIVNMFNPGGYLPSWYLSTIIK</sequence>
<reference evidence="6" key="2">
    <citation type="submission" date="2022-11" db="EMBL/GenBank/DDBJ databases">
        <title>complete genomes of mycoplasma synoviae ZX313 strain and SD2 strain.</title>
        <authorList>
            <person name="Zhong Q."/>
        </authorList>
    </citation>
    <scope>NUCLEOTIDE SEQUENCE</scope>
    <source>
        <strain evidence="6">SD2</strain>
    </source>
</reference>